<dbReference type="EnsemblMetazoa" id="AATE007641-RA">
    <property type="protein sequence ID" value="AATE007641-PA.1"/>
    <property type="gene ID" value="AATE007641"/>
</dbReference>
<dbReference type="VEuPathDB" id="VectorBase:AATE007641"/>
<reference evidence="2" key="1">
    <citation type="submission" date="2022-08" db="UniProtKB">
        <authorList>
            <consortium name="EnsemblMetazoa"/>
        </authorList>
    </citation>
    <scope>IDENTIFICATION</scope>
    <source>
        <strain evidence="2">EBRO</strain>
    </source>
</reference>
<evidence type="ECO:0000256" key="1">
    <source>
        <dbReference type="SAM" id="MobiDB-lite"/>
    </source>
</evidence>
<feature type="region of interest" description="Disordered" evidence="1">
    <location>
        <begin position="23"/>
        <end position="70"/>
    </location>
</feature>
<dbReference type="AlphaFoldDB" id="A0A182IXZ1"/>
<evidence type="ECO:0000313" key="2">
    <source>
        <dbReference type="EnsemblMetazoa" id="AATE007641-PA.1"/>
    </source>
</evidence>
<protein>
    <submittedName>
        <fullName evidence="2">Uncharacterized protein</fullName>
    </submittedName>
</protein>
<feature type="region of interest" description="Disordered" evidence="1">
    <location>
        <begin position="288"/>
        <end position="328"/>
    </location>
</feature>
<proteinExistence type="predicted"/>
<accession>A0A182IXZ1</accession>
<name>A0A182IXZ1_ANOAO</name>
<feature type="compositionally biased region" description="Low complexity" evidence="1">
    <location>
        <begin position="28"/>
        <end position="41"/>
    </location>
</feature>
<organism evidence="2">
    <name type="scientific">Anopheles atroparvus</name>
    <name type="common">European mosquito</name>
    <dbReference type="NCBI Taxonomy" id="41427"/>
    <lineage>
        <taxon>Eukaryota</taxon>
        <taxon>Metazoa</taxon>
        <taxon>Ecdysozoa</taxon>
        <taxon>Arthropoda</taxon>
        <taxon>Hexapoda</taxon>
        <taxon>Insecta</taxon>
        <taxon>Pterygota</taxon>
        <taxon>Neoptera</taxon>
        <taxon>Endopterygota</taxon>
        <taxon>Diptera</taxon>
        <taxon>Nematocera</taxon>
        <taxon>Culicoidea</taxon>
        <taxon>Culicidae</taxon>
        <taxon>Anophelinae</taxon>
        <taxon>Anopheles</taxon>
    </lineage>
</organism>
<sequence>MLPSPPAGKPSIFMIEIGLTSVDEAEDAPAPAADSIEPASDAVEDDLERPPDSPVEPFSFGPPDDEYEEDDELPGLEVDFGELTFAFKPPTCGPFVDDGKAPLKEVVWFGGCCRPLADIGPLETPGLRPDLLLLLPPEDFEPLFEPFLFCIVSLIPSELGFTMYSDALPLLARDAAEIKPPLEESFSPPPPSAPKLPMFTLAPMPPADATVVVTDEALCWVMVISGSTSTAPPSSSTDCADLSLSMTALSEPAPTPTATPAAPPVAADALREFFAACSACNIELAELARPEPPPPPDCSGESSTGLPVRSINRAPAEDAPGSPPGLSEIVSEEAAPAAARSSCFSFRAELFPFVEPIPPRDAPDVLDPNSVVDENCSAFFSARSLSRVCSLDELPAPLPLPPTPLPAEEDPPSVDDFEPGELPLAAADLSADMLGFPPPVEPEPACSGCFGEADEVAPPPCFGL</sequence>